<keyword evidence="3" id="KW-1185">Reference proteome</keyword>
<feature type="coiled-coil region" evidence="1">
    <location>
        <begin position="74"/>
        <end position="122"/>
    </location>
</feature>
<evidence type="ECO:0008006" key="4">
    <source>
        <dbReference type="Google" id="ProtNLM"/>
    </source>
</evidence>
<protein>
    <recommendedName>
        <fullName evidence="4">Chromosome partition protein Smc</fullName>
    </recommendedName>
</protein>
<evidence type="ECO:0000313" key="2">
    <source>
        <dbReference type="EMBL" id="QDU65810.1"/>
    </source>
</evidence>
<gene>
    <name evidence="2" type="ORF">Pla133_08760</name>
</gene>
<dbReference type="KEGG" id="pbap:Pla133_08760"/>
<accession>A0A518BFP9</accession>
<feature type="coiled-coil region" evidence="1">
    <location>
        <begin position="169"/>
        <end position="233"/>
    </location>
</feature>
<name>A0A518BFP9_9BACT</name>
<keyword evidence="1" id="KW-0175">Coiled coil</keyword>
<sequence length="299" mass="33582">MFFCRKLIRTCVVGGLGLGLAGGAVAMVAGPQRAAALLSQAQQEIHSRIDNQIDDPVAIRSQLRKLEAEYPERISQLTGDMAELNQQIGQLERERSISAKVVELADRDLGQIEEQLASLRAQGGAALASTAVRFDDREYAYDKAVTRAGQIRQTRAVYSSRAADADRDLGYLRAQAERLSDALVQLETERSQFQAQLWQIERQVDAIARNERLIEMMEKRQKALDEHDRYEASSLENLTGRLAEVRSRQEAELELLANDQQQVSYEDLARMQIEDEGRSISAPESIYSERGFELAPVMR</sequence>
<dbReference type="AlphaFoldDB" id="A0A518BFP9"/>
<dbReference type="Proteomes" id="UP000316921">
    <property type="component" value="Chromosome"/>
</dbReference>
<dbReference type="EMBL" id="CP036287">
    <property type="protein sequence ID" value="QDU65810.1"/>
    <property type="molecule type" value="Genomic_DNA"/>
</dbReference>
<dbReference type="RefSeq" id="WP_145062782.1">
    <property type="nucleotide sequence ID" value="NZ_CP036287.1"/>
</dbReference>
<organism evidence="2 3">
    <name type="scientific">Engelhardtia mirabilis</name>
    <dbReference type="NCBI Taxonomy" id="2528011"/>
    <lineage>
        <taxon>Bacteria</taxon>
        <taxon>Pseudomonadati</taxon>
        <taxon>Planctomycetota</taxon>
        <taxon>Planctomycetia</taxon>
        <taxon>Planctomycetia incertae sedis</taxon>
        <taxon>Engelhardtia</taxon>
    </lineage>
</organism>
<evidence type="ECO:0000256" key="1">
    <source>
        <dbReference type="SAM" id="Coils"/>
    </source>
</evidence>
<reference evidence="2 3" key="1">
    <citation type="submission" date="2019-02" db="EMBL/GenBank/DDBJ databases">
        <title>Deep-cultivation of Planctomycetes and their phenomic and genomic characterization uncovers novel biology.</title>
        <authorList>
            <person name="Wiegand S."/>
            <person name="Jogler M."/>
            <person name="Boedeker C."/>
            <person name="Pinto D."/>
            <person name="Vollmers J."/>
            <person name="Rivas-Marin E."/>
            <person name="Kohn T."/>
            <person name="Peeters S.H."/>
            <person name="Heuer A."/>
            <person name="Rast P."/>
            <person name="Oberbeckmann S."/>
            <person name="Bunk B."/>
            <person name="Jeske O."/>
            <person name="Meyerdierks A."/>
            <person name="Storesund J.E."/>
            <person name="Kallscheuer N."/>
            <person name="Luecker S."/>
            <person name="Lage O.M."/>
            <person name="Pohl T."/>
            <person name="Merkel B.J."/>
            <person name="Hornburger P."/>
            <person name="Mueller R.-W."/>
            <person name="Bruemmer F."/>
            <person name="Labrenz M."/>
            <person name="Spormann A.M."/>
            <person name="Op den Camp H."/>
            <person name="Overmann J."/>
            <person name="Amann R."/>
            <person name="Jetten M.S.M."/>
            <person name="Mascher T."/>
            <person name="Medema M.H."/>
            <person name="Devos D.P."/>
            <person name="Kaster A.-K."/>
            <person name="Ovreas L."/>
            <person name="Rohde M."/>
            <person name="Galperin M.Y."/>
            <person name="Jogler C."/>
        </authorList>
    </citation>
    <scope>NUCLEOTIDE SEQUENCE [LARGE SCALE GENOMIC DNA]</scope>
    <source>
        <strain evidence="2 3">Pla133</strain>
    </source>
</reference>
<evidence type="ECO:0000313" key="3">
    <source>
        <dbReference type="Proteomes" id="UP000316921"/>
    </source>
</evidence>
<proteinExistence type="predicted"/>